<name>A0AA36MTH5_9DINO</name>
<accession>A0AA36MTH5</accession>
<evidence type="ECO:0000313" key="1">
    <source>
        <dbReference type="EMBL" id="CAJ1379709.1"/>
    </source>
</evidence>
<proteinExistence type="predicted"/>
<organism evidence="1 2">
    <name type="scientific">Effrenium voratum</name>
    <dbReference type="NCBI Taxonomy" id="2562239"/>
    <lineage>
        <taxon>Eukaryota</taxon>
        <taxon>Sar</taxon>
        <taxon>Alveolata</taxon>
        <taxon>Dinophyceae</taxon>
        <taxon>Suessiales</taxon>
        <taxon>Symbiodiniaceae</taxon>
        <taxon>Effrenium</taxon>
    </lineage>
</organism>
<gene>
    <name evidence="1" type="ORF">EVOR1521_LOCUS7876</name>
</gene>
<protein>
    <submittedName>
        <fullName evidence="1">Uncharacterized protein</fullName>
    </submittedName>
</protein>
<comment type="caution">
    <text evidence="1">The sequence shown here is derived from an EMBL/GenBank/DDBJ whole genome shotgun (WGS) entry which is preliminary data.</text>
</comment>
<evidence type="ECO:0000313" key="2">
    <source>
        <dbReference type="Proteomes" id="UP001178507"/>
    </source>
</evidence>
<keyword evidence="2" id="KW-1185">Reference proteome</keyword>
<sequence>VQDELHLSFVEVWTGSKKAKGTTPCESLNARFQRVCRKIILANRAFGGLQAEAKALRQSYRRASRDFAHFSDTAAREFHVE</sequence>
<dbReference type="EMBL" id="CAUJNA010000652">
    <property type="protein sequence ID" value="CAJ1379709.1"/>
    <property type="molecule type" value="Genomic_DNA"/>
</dbReference>
<feature type="non-terminal residue" evidence="1">
    <location>
        <position position="81"/>
    </location>
</feature>
<dbReference type="Proteomes" id="UP001178507">
    <property type="component" value="Unassembled WGS sequence"/>
</dbReference>
<dbReference type="AlphaFoldDB" id="A0AA36MTH5"/>
<feature type="non-terminal residue" evidence="1">
    <location>
        <position position="1"/>
    </location>
</feature>
<reference evidence="1" key="1">
    <citation type="submission" date="2023-08" db="EMBL/GenBank/DDBJ databases">
        <authorList>
            <person name="Chen Y."/>
            <person name="Shah S."/>
            <person name="Dougan E. K."/>
            <person name="Thang M."/>
            <person name="Chan C."/>
        </authorList>
    </citation>
    <scope>NUCLEOTIDE SEQUENCE</scope>
</reference>